<evidence type="ECO:0000259" key="2">
    <source>
        <dbReference type="PROSITE" id="PS50240"/>
    </source>
</evidence>
<dbReference type="PANTHER" id="PTHR24271:SF50">
    <property type="match status" value="1"/>
</dbReference>
<dbReference type="InterPro" id="IPR001254">
    <property type="entry name" value="Trypsin_dom"/>
</dbReference>
<name>A0A7R8YPJ7_HERIL</name>
<protein>
    <recommendedName>
        <fullName evidence="2">Peptidase S1 domain-containing protein</fullName>
    </recommendedName>
</protein>
<dbReference type="OrthoDB" id="10061449at2759"/>
<dbReference type="EMBL" id="LR899010">
    <property type="protein sequence ID" value="CAD7080401.1"/>
    <property type="molecule type" value="Genomic_DNA"/>
</dbReference>
<dbReference type="PROSITE" id="PS50240">
    <property type="entry name" value="TRYPSIN_DOM"/>
    <property type="match status" value="1"/>
</dbReference>
<keyword evidence="4" id="KW-1185">Reference proteome</keyword>
<organism evidence="3 4">
    <name type="scientific">Hermetia illucens</name>
    <name type="common">Black soldier fly</name>
    <dbReference type="NCBI Taxonomy" id="343691"/>
    <lineage>
        <taxon>Eukaryota</taxon>
        <taxon>Metazoa</taxon>
        <taxon>Ecdysozoa</taxon>
        <taxon>Arthropoda</taxon>
        <taxon>Hexapoda</taxon>
        <taxon>Insecta</taxon>
        <taxon>Pterygota</taxon>
        <taxon>Neoptera</taxon>
        <taxon>Endopterygota</taxon>
        <taxon>Diptera</taxon>
        <taxon>Brachycera</taxon>
        <taxon>Stratiomyomorpha</taxon>
        <taxon>Stratiomyidae</taxon>
        <taxon>Hermetiinae</taxon>
        <taxon>Hermetia</taxon>
    </lineage>
</organism>
<dbReference type="GO" id="GO:0004252">
    <property type="term" value="F:serine-type endopeptidase activity"/>
    <property type="evidence" value="ECO:0007669"/>
    <property type="project" value="InterPro"/>
</dbReference>
<gene>
    <name evidence="3" type="ORF">HERILL_LOCUS3555</name>
</gene>
<dbReference type="SMART" id="SM00020">
    <property type="entry name" value="Tryp_SPc"/>
    <property type="match status" value="1"/>
</dbReference>
<dbReference type="Pfam" id="PF00089">
    <property type="entry name" value="Trypsin"/>
    <property type="match status" value="1"/>
</dbReference>
<dbReference type="PANTHER" id="PTHR24271">
    <property type="entry name" value="KALLIKREIN-RELATED"/>
    <property type="match status" value="1"/>
</dbReference>
<dbReference type="Gene3D" id="2.40.10.10">
    <property type="entry name" value="Trypsin-like serine proteases"/>
    <property type="match status" value="2"/>
</dbReference>
<dbReference type="PROSITE" id="PS00134">
    <property type="entry name" value="TRYPSIN_HIS"/>
    <property type="match status" value="1"/>
</dbReference>
<dbReference type="InterPro" id="IPR018114">
    <property type="entry name" value="TRYPSIN_HIS"/>
</dbReference>
<dbReference type="AlphaFoldDB" id="A0A7R8YPJ7"/>
<reference evidence="3 4" key="1">
    <citation type="submission" date="2020-11" db="EMBL/GenBank/DDBJ databases">
        <authorList>
            <person name="Wallbank WR R."/>
            <person name="Pardo Diaz C."/>
            <person name="Kozak K."/>
            <person name="Martin S."/>
            <person name="Jiggins C."/>
            <person name="Moest M."/>
            <person name="Warren A I."/>
            <person name="Generalovic N T."/>
            <person name="Byers J.R.P. K."/>
            <person name="Montejo-Kovacevich G."/>
            <person name="Yen C E."/>
        </authorList>
    </citation>
    <scope>NUCLEOTIDE SEQUENCE [LARGE SCALE GENOMIC DNA]</scope>
</reference>
<dbReference type="InParanoid" id="A0A7R8YPJ7"/>
<dbReference type="InterPro" id="IPR001314">
    <property type="entry name" value="Peptidase_S1A"/>
</dbReference>
<evidence type="ECO:0000256" key="1">
    <source>
        <dbReference type="ARBA" id="ARBA00023157"/>
    </source>
</evidence>
<dbReference type="Proteomes" id="UP000594454">
    <property type="component" value="Chromosome 2"/>
</dbReference>
<sequence length="269" mass="30087">MNGTDAKPGQFPFMVSLQIKDERINYCGGALIGARWVLTAAHCTGMIGEKSVVIAGTVNCVNFDEGYQESRILFIYFPGELPDPEDQNDLALLRTRKKFVQTEFIKFLRYKHCKVSIGNKVQIMGWGIYNKGRPEILQWAKATVNDFKVCGSEVEQVSKEAYVCVRGNRNMSVPRAGDSGSPGIYNGRIFGVAAVGLLLPEYGMYYTRTSFHHAWIKRVLEDHSLHIMRADRSTPRADVQILCIPFAALVLLEALLQTVGKGYLLGKFL</sequence>
<proteinExistence type="predicted"/>
<dbReference type="InterPro" id="IPR043504">
    <property type="entry name" value="Peptidase_S1_PA_chymotrypsin"/>
</dbReference>
<dbReference type="PRINTS" id="PR00722">
    <property type="entry name" value="CHYMOTRYPSIN"/>
</dbReference>
<accession>A0A7R8YPJ7</accession>
<keyword evidence="1" id="KW-1015">Disulfide bond</keyword>
<dbReference type="InterPro" id="IPR009003">
    <property type="entry name" value="Peptidase_S1_PA"/>
</dbReference>
<dbReference type="SUPFAM" id="SSF50494">
    <property type="entry name" value="Trypsin-like serine proteases"/>
    <property type="match status" value="1"/>
</dbReference>
<dbReference type="GO" id="GO:0006508">
    <property type="term" value="P:proteolysis"/>
    <property type="evidence" value="ECO:0007669"/>
    <property type="project" value="InterPro"/>
</dbReference>
<evidence type="ECO:0000313" key="3">
    <source>
        <dbReference type="EMBL" id="CAD7080401.1"/>
    </source>
</evidence>
<evidence type="ECO:0000313" key="4">
    <source>
        <dbReference type="Proteomes" id="UP000594454"/>
    </source>
</evidence>
<feature type="domain" description="Peptidase S1" evidence="2">
    <location>
        <begin position="1"/>
        <end position="221"/>
    </location>
</feature>